<dbReference type="KEGG" id="acru:HHL28_06190"/>
<dbReference type="AlphaFoldDB" id="A0A858R5S6"/>
<evidence type="ECO:0000313" key="1">
    <source>
        <dbReference type="EMBL" id="QJE72735.1"/>
    </source>
</evidence>
<name>A0A858R5S6_9PROT</name>
<proteinExistence type="predicted"/>
<dbReference type="EMBL" id="CP051775">
    <property type="protein sequence ID" value="QJE72735.1"/>
    <property type="molecule type" value="Genomic_DNA"/>
</dbReference>
<protein>
    <submittedName>
        <fullName evidence="1">Uncharacterized protein</fullName>
    </submittedName>
</protein>
<dbReference type="Proteomes" id="UP000501891">
    <property type="component" value="Chromosome"/>
</dbReference>
<organism evidence="1 2">
    <name type="scientific">Aerophototrophica crusticola</name>
    <dbReference type="NCBI Taxonomy" id="1709002"/>
    <lineage>
        <taxon>Bacteria</taxon>
        <taxon>Pseudomonadati</taxon>
        <taxon>Pseudomonadota</taxon>
        <taxon>Alphaproteobacteria</taxon>
        <taxon>Rhodospirillales</taxon>
        <taxon>Rhodospirillaceae</taxon>
        <taxon>Aerophototrophica</taxon>
    </lineage>
</organism>
<keyword evidence="2" id="KW-1185">Reference proteome</keyword>
<accession>A0A858R5S6</accession>
<evidence type="ECO:0000313" key="2">
    <source>
        <dbReference type="Proteomes" id="UP000501891"/>
    </source>
</evidence>
<gene>
    <name evidence="1" type="ORF">HHL28_06190</name>
</gene>
<sequence length="59" mass="6412">MTGGVVETAEVLSIFHAGIPVPHVRFLVRNEVTDSALTGSLRTLSVESFQRLFDQRVAG</sequence>
<reference evidence="1" key="1">
    <citation type="submission" date="2020-04" db="EMBL/GenBank/DDBJ databases">
        <title>A desert anoxygenic phototrophic bacterium fixes CO2 using RubisCO under aerobic conditions.</title>
        <authorList>
            <person name="Tang K."/>
        </authorList>
    </citation>
    <scope>NUCLEOTIDE SEQUENCE [LARGE SCALE GENOMIC DNA]</scope>
    <source>
        <strain evidence="1">MIMtkB3</strain>
    </source>
</reference>